<keyword evidence="3" id="KW-1185">Reference proteome</keyword>
<sequence>MKRTALPRTGAAVTALVLSLAAVAGCGSGGADDAEGSGGKESATAKAASAAELEKLSAAELEKLVLADGDVEGYTVDEGEGYASFAASKDDVEVGDEKCAPLAYVLSSLPLGDPAAHVRRLATEKTPATTPSKDIEDMTDAEMEEALASSAGAATSVSLSSYDGEGAAEAMDSLSDAVGACAGGFTGGMAGESAKFTKVAPAKDAGQGDESVAFTLGLDMEGKPTSVSGEAVRNGGTVTTYYTFDLETLMSGKPSGIPAEVVKAQSAKLG</sequence>
<evidence type="ECO:0000313" key="3">
    <source>
        <dbReference type="Proteomes" id="UP000619244"/>
    </source>
</evidence>
<keyword evidence="2" id="KW-0449">Lipoprotein</keyword>
<keyword evidence="1" id="KW-0732">Signal</keyword>
<feature type="chain" id="PRO_5038569392" evidence="1">
    <location>
        <begin position="25"/>
        <end position="270"/>
    </location>
</feature>
<dbReference type="Proteomes" id="UP000619244">
    <property type="component" value="Unassembled WGS sequence"/>
</dbReference>
<reference evidence="2" key="1">
    <citation type="journal article" date="2014" name="Int. J. Syst. Evol. Microbiol.">
        <title>Complete genome sequence of Corynebacterium casei LMG S-19264T (=DSM 44701T), isolated from a smear-ripened cheese.</title>
        <authorList>
            <consortium name="US DOE Joint Genome Institute (JGI-PGF)"/>
            <person name="Walter F."/>
            <person name="Albersmeier A."/>
            <person name="Kalinowski J."/>
            <person name="Ruckert C."/>
        </authorList>
    </citation>
    <scope>NUCLEOTIDE SEQUENCE</scope>
    <source>
        <strain evidence="2">JCM 4790</strain>
    </source>
</reference>
<feature type="signal peptide" evidence="1">
    <location>
        <begin position="1"/>
        <end position="24"/>
    </location>
</feature>
<reference evidence="2" key="2">
    <citation type="submission" date="2020-09" db="EMBL/GenBank/DDBJ databases">
        <authorList>
            <person name="Sun Q."/>
            <person name="Ohkuma M."/>
        </authorList>
    </citation>
    <scope>NUCLEOTIDE SEQUENCE</scope>
    <source>
        <strain evidence="2">JCM 4790</strain>
    </source>
</reference>
<dbReference type="AlphaFoldDB" id="A0A918KNQ8"/>
<gene>
    <name evidence="2" type="ORF">GCM10010358_23020</name>
</gene>
<name>A0A918KNQ8_9ACTN</name>
<organism evidence="2 3">
    <name type="scientific">Streptomyces minutiscleroticus</name>
    <dbReference type="NCBI Taxonomy" id="68238"/>
    <lineage>
        <taxon>Bacteria</taxon>
        <taxon>Bacillati</taxon>
        <taxon>Actinomycetota</taxon>
        <taxon>Actinomycetes</taxon>
        <taxon>Kitasatosporales</taxon>
        <taxon>Streptomycetaceae</taxon>
        <taxon>Streptomyces</taxon>
    </lineage>
</organism>
<protein>
    <submittedName>
        <fullName evidence="2">Lipoprotein</fullName>
    </submittedName>
</protein>
<dbReference type="EMBL" id="BMVU01000007">
    <property type="protein sequence ID" value="GGX67970.1"/>
    <property type="molecule type" value="Genomic_DNA"/>
</dbReference>
<accession>A0A918KNQ8</accession>
<evidence type="ECO:0000256" key="1">
    <source>
        <dbReference type="SAM" id="SignalP"/>
    </source>
</evidence>
<proteinExistence type="predicted"/>
<comment type="caution">
    <text evidence="2">The sequence shown here is derived from an EMBL/GenBank/DDBJ whole genome shotgun (WGS) entry which is preliminary data.</text>
</comment>
<dbReference type="PROSITE" id="PS51257">
    <property type="entry name" value="PROKAR_LIPOPROTEIN"/>
    <property type="match status" value="1"/>
</dbReference>
<evidence type="ECO:0000313" key="2">
    <source>
        <dbReference type="EMBL" id="GGX67970.1"/>
    </source>
</evidence>